<keyword evidence="2" id="KW-1185">Reference proteome</keyword>
<comment type="caution">
    <text evidence="1">The sequence shown here is derived from an EMBL/GenBank/DDBJ whole genome shotgun (WGS) entry which is preliminary data.</text>
</comment>
<proteinExistence type="predicted"/>
<keyword evidence="1" id="KW-0695">RNA-directed DNA polymerase</keyword>
<evidence type="ECO:0000313" key="1">
    <source>
        <dbReference type="EMBL" id="KAH9735544.1"/>
    </source>
</evidence>
<accession>A0ACB8JSX0</accession>
<keyword evidence="1" id="KW-0808">Transferase</keyword>
<dbReference type="Proteomes" id="UP000829398">
    <property type="component" value="Chromosome 6"/>
</dbReference>
<evidence type="ECO:0000313" key="2">
    <source>
        <dbReference type="Proteomes" id="UP000829398"/>
    </source>
</evidence>
<gene>
    <name evidence="1" type="ORF">KPL71_017770</name>
</gene>
<sequence>MATLKIDMSKTYDQIECSFLKAIMLRMGFAEGWVELIMMFVSTVSHKVIRNGVEMGPIIPTNLYEARIRKSLLVVYGAAFGQHVNYNKSAISFSANMDEAAKGQGRWDSMCKPKSLGGIGFKRIHEFNIVMLVRILKARYYPRSAFTDATLGFNPSYTWRSIMATKHVVVHGSRIQIGNVDNGCITIVLDGSLATTTVNCLMLPDQQRWDNDLVADVFNTRDAALILQVPLSARQDKDGCCYKLLNHSSNAPSSKVCKCLWGLEVLGKVKHFIWRALLNILPTADNLLPMKVKVFPICPICSAANEFVLHCLMECLFSQSCWLLSSIGFVRSYSSFFEWIEQMFNRCSKEECKLAMMVCWRIWLNRNDKVWNGHSSRAQNLVNAAGRYLFQWQEARKRIFTIVELVQLGHGSVCWSKPPMGWLKYSFSFGGVIRDSRGAFVATKCQCFPGLSSPREAEALAVHEALNWTKSLQISKIIIEINCLNVYSALISQSISPNGFGLIIEDCRALAQLIGEVSFSFIRRSANVAAHKVAMVGGSMSDLGEWRTVPPPWLYPMLAISFD</sequence>
<dbReference type="EMBL" id="CM039175">
    <property type="protein sequence ID" value="KAH9735544.1"/>
    <property type="molecule type" value="Genomic_DNA"/>
</dbReference>
<organism evidence="1 2">
    <name type="scientific">Citrus sinensis</name>
    <name type="common">Sweet orange</name>
    <name type="synonym">Citrus aurantium var. sinensis</name>
    <dbReference type="NCBI Taxonomy" id="2711"/>
    <lineage>
        <taxon>Eukaryota</taxon>
        <taxon>Viridiplantae</taxon>
        <taxon>Streptophyta</taxon>
        <taxon>Embryophyta</taxon>
        <taxon>Tracheophyta</taxon>
        <taxon>Spermatophyta</taxon>
        <taxon>Magnoliopsida</taxon>
        <taxon>eudicotyledons</taxon>
        <taxon>Gunneridae</taxon>
        <taxon>Pentapetalae</taxon>
        <taxon>rosids</taxon>
        <taxon>malvids</taxon>
        <taxon>Sapindales</taxon>
        <taxon>Rutaceae</taxon>
        <taxon>Aurantioideae</taxon>
        <taxon>Citrus</taxon>
    </lineage>
</organism>
<reference evidence="2" key="1">
    <citation type="journal article" date="2023" name="Hortic. Res.">
        <title>A chromosome-level phased genome enabling allele-level studies in sweet orange: a case study on citrus Huanglongbing tolerance.</title>
        <authorList>
            <person name="Wu B."/>
            <person name="Yu Q."/>
            <person name="Deng Z."/>
            <person name="Duan Y."/>
            <person name="Luo F."/>
            <person name="Gmitter F. Jr."/>
        </authorList>
    </citation>
    <scope>NUCLEOTIDE SEQUENCE [LARGE SCALE GENOMIC DNA]</scope>
    <source>
        <strain evidence="2">cv. Valencia</strain>
    </source>
</reference>
<protein>
    <submittedName>
        <fullName evidence="1">Reverse transcriptase/RNA-dependent DNA polymerase</fullName>
    </submittedName>
</protein>
<name>A0ACB8JSX0_CITSI</name>
<keyword evidence="1" id="KW-0548">Nucleotidyltransferase</keyword>